<dbReference type="KEGG" id="coh:EAV92_10550"/>
<keyword evidence="2 3" id="KW-0479">Metal-binding</keyword>
<feature type="binding site" evidence="3">
    <location>
        <position position="138"/>
    </location>
    <ligand>
        <name>a divalent metal cation</name>
        <dbReference type="ChEBI" id="CHEBI:60240"/>
    </ligand>
</feature>
<dbReference type="RefSeq" id="WP_123041046.1">
    <property type="nucleotide sequence ID" value="NZ_CP033433.1"/>
</dbReference>
<evidence type="ECO:0000313" key="5">
    <source>
        <dbReference type="Proteomes" id="UP000269097"/>
    </source>
</evidence>
<accession>A0A3G3JXL9</accession>
<dbReference type="Gene3D" id="1.20.120.450">
    <property type="entry name" value="dinb family like domain"/>
    <property type="match status" value="1"/>
</dbReference>
<evidence type="ECO:0000313" key="4">
    <source>
        <dbReference type="EMBL" id="AYQ72964.1"/>
    </source>
</evidence>
<name>A0A3G3JXL9_9BACL</name>
<dbReference type="InterPro" id="IPR007837">
    <property type="entry name" value="DinB"/>
</dbReference>
<feature type="binding site" evidence="3">
    <location>
        <position position="134"/>
    </location>
    <ligand>
        <name>a divalent metal cation</name>
        <dbReference type="ChEBI" id="CHEBI:60240"/>
    </ligand>
</feature>
<organism evidence="4 5">
    <name type="scientific">Cohnella candidum</name>
    <dbReference type="NCBI Taxonomy" id="2674991"/>
    <lineage>
        <taxon>Bacteria</taxon>
        <taxon>Bacillati</taxon>
        <taxon>Bacillota</taxon>
        <taxon>Bacilli</taxon>
        <taxon>Bacillales</taxon>
        <taxon>Paenibacillaceae</taxon>
        <taxon>Cohnella</taxon>
    </lineage>
</organism>
<reference evidence="4 5" key="1">
    <citation type="submission" date="2018-10" db="EMBL/GenBank/DDBJ databases">
        <title>Genome Sequence of Cohnella sp.</title>
        <authorList>
            <person name="Srinivasan S."/>
            <person name="Kim M.K."/>
        </authorList>
    </citation>
    <scope>NUCLEOTIDE SEQUENCE [LARGE SCALE GENOMIC DNA]</scope>
    <source>
        <strain evidence="4 5">18JY8-7</strain>
    </source>
</reference>
<evidence type="ECO:0000256" key="1">
    <source>
        <dbReference type="ARBA" id="ARBA00008635"/>
    </source>
</evidence>
<dbReference type="AlphaFoldDB" id="A0A3G3JXL9"/>
<dbReference type="InterPro" id="IPR034660">
    <property type="entry name" value="DinB/YfiT-like"/>
</dbReference>
<feature type="binding site" evidence="3">
    <location>
        <position position="46"/>
    </location>
    <ligand>
        <name>a divalent metal cation</name>
        <dbReference type="ChEBI" id="CHEBI:60240"/>
    </ligand>
</feature>
<dbReference type="GO" id="GO:0046872">
    <property type="term" value="F:metal ion binding"/>
    <property type="evidence" value="ECO:0007669"/>
    <property type="project" value="UniProtKB-KW"/>
</dbReference>
<dbReference type="PANTHER" id="PTHR37302:SF3">
    <property type="entry name" value="DAMAGE-INDUCIBLE PROTEIN DINB"/>
    <property type="match status" value="1"/>
</dbReference>
<evidence type="ECO:0000256" key="3">
    <source>
        <dbReference type="PIRSR" id="PIRSR607837-1"/>
    </source>
</evidence>
<protein>
    <submittedName>
        <fullName evidence="4">DUF664 domain-containing protein</fullName>
    </submittedName>
</protein>
<dbReference type="PANTHER" id="PTHR37302">
    <property type="entry name" value="SLR1116 PROTEIN"/>
    <property type="match status" value="1"/>
</dbReference>
<keyword evidence="5" id="KW-1185">Reference proteome</keyword>
<dbReference type="Proteomes" id="UP000269097">
    <property type="component" value="Chromosome"/>
</dbReference>
<dbReference type="SUPFAM" id="SSF109854">
    <property type="entry name" value="DinB/YfiT-like putative metalloenzymes"/>
    <property type="match status" value="1"/>
</dbReference>
<gene>
    <name evidence="4" type="ORF">EAV92_10550</name>
</gene>
<sequence>MNKTEYAWVRQTRGILFDFCGGLEPESLTRPLDGFGYASIRDMLVHTADCYRAWIGSFILSKTNKPLTPKEDIPNISLDGIRAIFDQADALVAELLGSPDSYMDEPIDKVIPWRTTGETLTITPRKLLMHTVTHEYHHKGQIVSMIRHLGYVPPNTDVLGTDD</sequence>
<proteinExistence type="inferred from homology"/>
<comment type="similarity">
    <text evidence="1">Belongs to the DinB family.</text>
</comment>
<evidence type="ECO:0000256" key="2">
    <source>
        <dbReference type="ARBA" id="ARBA00022723"/>
    </source>
</evidence>
<dbReference type="EMBL" id="CP033433">
    <property type="protein sequence ID" value="AYQ72964.1"/>
    <property type="molecule type" value="Genomic_DNA"/>
</dbReference>
<dbReference type="Pfam" id="PF05163">
    <property type="entry name" value="DinB"/>
    <property type="match status" value="1"/>
</dbReference>